<evidence type="ECO:0000313" key="2">
    <source>
        <dbReference type="Proteomes" id="UP000006514"/>
    </source>
</evidence>
<dbReference type="Proteomes" id="UP000006514">
    <property type="component" value="Unassembled WGS sequence"/>
</dbReference>
<dbReference type="KEGG" id="adl:AURDEDRAFT_176838"/>
<proteinExistence type="predicted"/>
<dbReference type="EMBL" id="JH688000">
    <property type="protein sequence ID" value="EJD34110.1"/>
    <property type="molecule type" value="Genomic_DNA"/>
</dbReference>
<accession>J0LC95</accession>
<organism evidence="1 2">
    <name type="scientific">Auricularia subglabra (strain TFB-10046 / SS5)</name>
    <name type="common">White-rot fungus</name>
    <name type="synonym">Auricularia delicata (strain TFB10046)</name>
    <dbReference type="NCBI Taxonomy" id="717982"/>
    <lineage>
        <taxon>Eukaryota</taxon>
        <taxon>Fungi</taxon>
        <taxon>Dikarya</taxon>
        <taxon>Basidiomycota</taxon>
        <taxon>Agaricomycotina</taxon>
        <taxon>Agaricomycetes</taxon>
        <taxon>Auriculariales</taxon>
        <taxon>Auriculariaceae</taxon>
        <taxon>Auricularia</taxon>
    </lineage>
</organism>
<sequence>MGGASESPPPRALSSSLALALRPEALRSVAKIERSNGGRALDLQRVDILRPCRGSGAQVQRRPVHGLAIFRYDTVRGDGVDEVLSSELQSWSSARVVSCEDRWRTDLPSRRVLAACYAPRVPPRTPCARARGRPPPQSAVLPFGNVRLPPVTPRLYTCETWCPPEQQYGFSGFSYPPEDGDCSAPSNSFEKINEDLSRMKRQFGATMVRIYGPECRDESIWRNLVRAGAANNLSVSPSPRYPSSSCPLQRDHPAGLVGIHQGPVAGAEERARRSSPCWRTIRAGRSSSNRPRSSARSPIGDFVDVGYDGFIADLDATRGLVAPHGLPISMSEDWDTPGILASQDRTTLGPVGKKIRPLIDNLQRHPMPYYHANIYPSADHVWPYFESYIDLPTDMANTVSPVGWFHR</sequence>
<name>J0LC95_AURST</name>
<keyword evidence="2" id="KW-1185">Reference proteome</keyword>
<protein>
    <submittedName>
        <fullName evidence="1">Uncharacterized protein</fullName>
    </submittedName>
</protein>
<dbReference type="InParanoid" id="J0LC95"/>
<reference evidence="2" key="1">
    <citation type="journal article" date="2012" name="Science">
        <title>The Paleozoic origin of enzymatic lignin decomposition reconstructed from 31 fungal genomes.</title>
        <authorList>
            <person name="Floudas D."/>
            <person name="Binder M."/>
            <person name="Riley R."/>
            <person name="Barry K."/>
            <person name="Blanchette R.A."/>
            <person name="Henrissat B."/>
            <person name="Martinez A.T."/>
            <person name="Otillar R."/>
            <person name="Spatafora J.W."/>
            <person name="Yadav J.S."/>
            <person name="Aerts A."/>
            <person name="Benoit I."/>
            <person name="Boyd A."/>
            <person name="Carlson A."/>
            <person name="Copeland A."/>
            <person name="Coutinho P.M."/>
            <person name="de Vries R.P."/>
            <person name="Ferreira P."/>
            <person name="Findley K."/>
            <person name="Foster B."/>
            <person name="Gaskell J."/>
            <person name="Glotzer D."/>
            <person name="Gorecki P."/>
            <person name="Heitman J."/>
            <person name="Hesse C."/>
            <person name="Hori C."/>
            <person name="Igarashi K."/>
            <person name="Jurgens J.A."/>
            <person name="Kallen N."/>
            <person name="Kersten P."/>
            <person name="Kohler A."/>
            <person name="Kuees U."/>
            <person name="Kumar T.K.A."/>
            <person name="Kuo A."/>
            <person name="LaButti K."/>
            <person name="Larrondo L.F."/>
            <person name="Lindquist E."/>
            <person name="Ling A."/>
            <person name="Lombard V."/>
            <person name="Lucas S."/>
            <person name="Lundell T."/>
            <person name="Martin R."/>
            <person name="McLaughlin D.J."/>
            <person name="Morgenstern I."/>
            <person name="Morin E."/>
            <person name="Murat C."/>
            <person name="Nagy L.G."/>
            <person name="Nolan M."/>
            <person name="Ohm R.A."/>
            <person name="Patyshakuliyeva A."/>
            <person name="Rokas A."/>
            <person name="Ruiz-Duenas F.J."/>
            <person name="Sabat G."/>
            <person name="Salamov A."/>
            <person name="Samejima M."/>
            <person name="Schmutz J."/>
            <person name="Slot J.C."/>
            <person name="St John F."/>
            <person name="Stenlid J."/>
            <person name="Sun H."/>
            <person name="Sun S."/>
            <person name="Syed K."/>
            <person name="Tsang A."/>
            <person name="Wiebenga A."/>
            <person name="Young D."/>
            <person name="Pisabarro A."/>
            <person name="Eastwood D.C."/>
            <person name="Martin F."/>
            <person name="Cullen D."/>
            <person name="Grigoriev I.V."/>
            <person name="Hibbett D.S."/>
        </authorList>
    </citation>
    <scope>NUCLEOTIDE SEQUENCE [LARGE SCALE GENOMIC DNA]</scope>
    <source>
        <strain evidence="2">TFB10046</strain>
    </source>
</reference>
<gene>
    <name evidence="1" type="ORF">AURDEDRAFT_176838</name>
</gene>
<dbReference type="AlphaFoldDB" id="J0LC95"/>
<dbReference type="OrthoDB" id="77201at2759"/>
<evidence type="ECO:0000313" key="1">
    <source>
        <dbReference type="EMBL" id="EJD34110.1"/>
    </source>
</evidence>